<dbReference type="Gene3D" id="3.40.1350.10">
    <property type="match status" value="1"/>
</dbReference>
<accession>A0ABD7A916</accession>
<dbReference type="RefSeq" id="WP_176812512.1">
    <property type="nucleotide sequence ID" value="NZ_CP055305.1"/>
</dbReference>
<dbReference type="Pfam" id="PF17761">
    <property type="entry name" value="DUF1016_N"/>
    <property type="match status" value="2"/>
</dbReference>
<dbReference type="Pfam" id="PF06250">
    <property type="entry name" value="YhcG_C"/>
    <property type="match status" value="1"/>
</dbReference>
<evidence type="ECO:0000259" key="2">
    <source>
        <dbReference type="Pfam" id="PF17761"/>
    </source>
</evidence>
<name>A0ABD7A916_9PAST</name>
<dbReference type="InterPro" id="IPR009362">
    <property type="entry name" value="YhcG_C"/>
</dbReference>
<organism evidence="3 4">
    <name type="scientific">Mannheimia pernigra</name>
    <dbReference type="NCBI Taxonomy" id="111844"/>
    <lineage>
        <taxon>Bacteria</taxon>
        <taxon>Pseudomonadati</taxon>
        <taxon>Pseudomonadota</taxon>
        <taxon>Gammaproteobacteria</taxon>
        <taxon>Pasteurellales</taxon>
        <taxon>Pasteurellaceae</taxon>
        <taxon>Mannheimia</taxon>
    </lineage>
</organism>
<feature type="domain" description="YhcG N-terminal" evidence="2">
    <location>
        <begin position="131"/>
        <end position="191"/>
    </location>
</feature>
<protein>
    <submittedName>
        <fullName evidence="3">DUF1016 domain-containing protein</fullName>
    </submittedName>
</protein>
<feature type="domain" description="YhcG N-terminal" evidence="2">
    <location>
        <begin position="10"/>
        <end position="109"/>
    </location>
</feature>
<evidence type="ECO:0000259" key="1">
    <source>
        <dbReference type="Pfam" id="PF06250"/>
    </source>
</evidence>
<sequence>MAELQQHFGEIAGLIQTSRANALRAVNAELVNLYWNVGAYISQKLQHSEWGDKTVSELAKFLKQNEPDLKGFDRRGLYRMVQFYETYALEEFVSPLVSQIGQRQGKEIVSPVVTQLENSPETNIVSPVSRQFVPMDIRQTILGKVSWTNHLIIFTRCKIDVEREFYIRMSIKERYSKRELDRQISACQFERTMLGNTQLSPALKEFTQEIEPVFKDSYIFDFLNLPESHNESDLQKGLVSQMKNVILELGRDFLFMGQEYKLQVGNSDFFIDLLFYHRGLQCLVAFELKADKFRPEHLGQLNFYLEALDRDVKRENENPSIGILLCKDKDNEVVEYALNRNLSPAMVAEYQVLLPQKELLQRKLRELEI</sequence>
<feature type="domain" description="YhcG PDDEXK nuclease" evidence="1">
    <location>
        <begin position="213"/>
        <end position="364"/>
    </location>
</feature>
<evidence type="ECO:0000313" key="4">
    <source>
        <dbReference type="Proteomes" id="UP000509784"/>
    </source>
</evidence>
<dbReference type="InterPro" id="IPR011856">
    <property type="entry name" value="tRNA_endonuc-like_dom_sf"/>
</dbReference>
<gene>
    <name evidence="3" type="ORF">HV560_07030</name>
</gene>
<dbReference type="PANTHER" id="PTHR30547">
    <property type="entry name" value="UNCHARACTERIZED PROTEIN YHCG-RELATED"/>
    <property type="match status" value="1"/>
</dbReference>
<dbReference type="AlphaFoldDB" id="A0ABD7A916"/>
<evidence type="ECO:0000313" key="3">
    <source>
        <dbReference type="EMBL" id="QLB42585.1"/>
    </source>
</evidence>
<dbReference type="InterPro" id="IPR053148">
    <property type="entry name" value="PD-DEXK-like_domain"/>
</dbReference>
<dbReference type="InterPro" id="IPR041527">
    <property type="entry name" value="YhcG_N"/>
</dbReference>
<dbReference type="KEGG" id="mpeg:HV560_07030"/>
<reference evidence="3 4" key="1">
    <citation type="submission" date="2020-06" db="EMBL/GenBank/DDBJ databases">
        <title>Mannheimia pernigra sp. nov. isolated from bovine respiratory tract.</title>
        <authorList>
            <person name="Kuhnert P."/>
            <person name="Akarsu-Egger H."/>
        </authorList>
    </citation>
    <scope>NUCLEOTIDE SEQUENCE [LARGE SCALE GENOMIC DNA]</scope>
    <source>
        <strain evidence="3 4">17CN0883</strain>
    </source>
</reference>
<dbReference type="Proteomes" id="UP000509784">
    <property type="component" value="Chromosome"/>
</dbReference>
<dbReference type="PANTHER" id="PTHR30547:SF5">
    <property type="entry name" value="NUCLEASE YHCG-RELATED"/>
    <property type="match status" value="1"/>
</dbReference>
<dbReference type="EMBL" id="CP055305">
    <property type="protein sequence ID" value="QLB42585.1"/>
    <property type="molecule type" value="Genomic_DNA"/>
</dbReference>
<proteinExistence type="predicted"/>